<protein>
    <submittedName>
        <fullName evidence="6">Importin subunit beta-1</fullName>
    </submittedName>
</protein>
<dbReference type="EMBL" id="JWZT01004669">
    <property type="protein sequence ID" value="KII63471.1"/>
    <property type="molecule type" value="Genomic_DNA"/>
</dbReference>
<keyword evidence="2" id="KW-0813">Transport</keyword>
<dbReference type="PANTHER" id="PTHR10527">
    <property type="entry name" value="IMPORTIN BETA"/>
    <property type="match status" value="1"/>
</dbReference>
<dbReference type="InterPro" id="IPR000357">
    <property type="entry name" value="HEAT"/>
</dbReference>
<evidence type="ECO:0000313" key="6">
    <source>
        <dbReference type="EMBL" id="KII63471.1"/>
    </source>
</evidence>
<dbReference type="Proteomes" id="UP000031668">
    <property type="component" value="Unassembled WGS sequence"/>
</dbReference>
<dbReference type="GO" id="GO:0006606">
    <property type="term" value="P:protein import into nucleus"/>
    <property type="evidence" value="ECO:0007669"/>
    <property type="project" value="InterPro"/>
</dbReference>
<name>A0A0C2MP79_THEKT</name>
<dbReference type="InterPro" id="IPR016024">
    <property type="entry name" value="ARM-type_fold"/>
</dbReference>
<keyword evidence="4" id="KW-0677">Repeat</keyword>
<proteinExistence type="predicted"/>
<keyword evidence="7" id="KW-1185">Reference proteome</keyword>
<dbReference type="SUPFAM" id="SSF48371">
    <property type="entry name" value="ARM repeat"/>
    <property type="match status" value="1"/>
</dbReference>
<evidence type="ECO:0000256" key="2">
    <source>
        <dbReference type="ARBA" id="ARBA00022448"/>
    </source>
</evidence>
<dbReference type="GO" id="GO:0005634">
    <property type="term" value="C:nucleus"/>
    <property type="evidence" value="ECO:0007669"/>
    <property type="project" value="UniProtKB-SubCell"/>
</dbReference>
<dbReference type="AlphaFoldDB" id="A0A0C2MP79"/>
<evidence type="ECO:0000256" key="1">
    <source>
        <dbReference type="ARBA" id="ARBA00004496"/>
    </source>
</evidence>
<evidence type="ECO:0000256" key="3">
    <source>
        <dbReference type="ARBA" id="ARBA00022490"/>
    </source>
</evidence>
<keyword evidence="3" id="KW-0963">Cytoplasm</keyword>
<organism evidence="6 7">
    <name type="scientific">Thelohanellus kitauei</name>
    <name type="common">Myxosporean</name>
    <dbReference type="NCBI Taxonomy" id="669202"/>
    <lineage>
        <taxon>Eukaryota</taxon>
        <taxon>Metazoa</taxon>
        <taxon>Cnidaria</taxon>
        <taxon>Myxozoa</taxon>
        <taxon>Myxosporea</taxon>
        <taxon>Bivalvulida</taxon>
        <taxon>Platysporina</taxon>
        <taxon>Myxobolidae</taxon>
        <taxon>Thelohanellus</taxon>
    </lineage>
</organism>
<comment type="subcellular location">
    <subcellularLocation>
        <location evidence="1">Cytoplasm</location>
    </subcellularLocation>
</comment>
<dbReference type="InterPro" id="IPR011989">
    <property type="entry name" value="ARM-like"/>
</dbReference>
<reference evidence="6 7" key="1">
    <citation type="journal article" date="2014" name="Genome Biol. Evol.">
        <title>The genome of the myxosporean Thelohanellus kitauei shows adaptations to nutrient acquisition within its fish host.</title>
        <authorList>
            <person name="Yang Y."/>
            <person name="Xiong J."/>
            <person name="Zhou Z."/>
            <person name="Huo F."/>
            <person name="Miao W."/>
            <person name="Ran C."/>
            <person name="Liu Y."/>
            <person name="Zhang J."/>
            <person name="Feng J."/>
            <person name="Wang M."/>
            <person name="Wang M."/>
            <person name="Wang L."/>
            <person name="Yao B."/>
        </authorList>
    </citation>
    <scope>NUCLEOTIDE SEQUENCE [LARGE SCALE GENOMIC DNA]</scope>
    <source>
        <strain evidence="6">Wuqing</strain>
    </source>
</reference>
<accession>A0A0C2MP79</accession>
<dbReference type="Gene3D" id="1.25.10.10">
    <property type="entry name" value="Leucine-rich Repeat Variant"/>
    <property type="match status" value="1"/>
</dbReference>
<dbReference type="InterPro" id="IPR040122">
    <property type="entry name" value="Importin_beta"/>
</dbReference>
<keyword evidence="5" id="KW-0653">Protein transport</keyword>
<evidence type="ECO:0000256" key="4">
    <source>
        <dbReference type="ARBA" id="ARBA00022737"/>
    </source>
</evidence>
<evidence type="ECO:0000313" key="7">
    <source>
        <dbReference type="Proteomes" id="UP000031668"/>
    </source>
</evidence>
<gene>
    <name evidence="6" type="ORF">RF11_02282</name>
</gene>
<evidence type="ECO:0000256" key="5">
    <source>
        <dbReference type="ARBA" id="ARBA00022927"/>
    </source>
</evidence>
<dbReference type="Pfam" id="PF02985">
    <property type="entry name" value="HEAT"/>
    <property type="match status" value="1"/>
</dbReference>
<dbReference type="GO" id="GO:0005737">
    <property type="term" value="C:cytoplasm"/>
    <property type="evidence" value="ECO:0007669"/>
    <property type="project" value="UniProtKB-SubCell"/>
</dbReference>
<dbReference type="OrthoDB" id="10263328at2759"/>
<comment type="caution">
    <text evidence="6">The sequence shown here is derived from an EMBL/GenBank/DDBJ whole genome shotgun (WGS) entry which is preliminary data.</text>
</comment>
<sequence length="396" mass="45616">MNSKSVEVIVASLEAIQFIYEDIEDYFDEATNNKLLKLIIHYMKSENDARVRLAATNAMRSAVVLIDEYFENESQRDEIMANLFDIVASNDEELTISGLDCYSEFVCFIYDLYEKYINREFILITAKAIKSNKEFLVLSAVEFWSTVNTFEVERIEKNELNKSSWLNIYFYSKRASPFIIPCLFDLLCVLMPDDDDSWTPYKSAVICLEYFFQLCENDVFGQVITLVMSNWAHFQESRRAGAIMFLGLAIKNCGKSEIEVIVEYTYDIVIRLCTDKSPQVRKGAFFALSHIYSRHYHLSLDLKKTNKSLDLAVYGANDVPISAYNALLALSNIVKASYKLNYDTNYTRPYTFCMSSSYQIPDVNKAKLRVAANILLKSLIEFHAQVSRAIIRTLVR</sequence>